<dbReference type="GO" id="GO:0005737">
    <property type="term" value="C:cytoplasm"/>
    <property type="evidence" value="ECO:0007669"/>
    <property type="project" value="TreeGrafter"/>
</dbReference>
<dbReference type="PROSITE" id="PS50075">
    <property type="entry name" value="CARRIER"/>
    <property type="match status" value="2"/>
</dbReference>
<dbReference type="Gene3D" id="3.30.559.10">
    <property type="entry name" value="Chloramphenicol acetyltransferase-like domain"/>
    <property type="match status" value="2"/>
</dbReference>
<feature type="domain" description="Carrier" evidence="6">
    <location>
        <begin position="797"/>
        <end position="874"/>
    </location>
</feature>
<dbReference type="Gene3D" id="3.30.559.30">
    <property type="entry name" value="Nonribosomal peptide synthetase, condensation domain"/>
    <property type="match status" value="2"/>
</dbReference>
<evidence type="ECO:0000313" key="8">
    <source>
        <dbReference type="Proteomes" id="UP001303473"/>
    </source>
</evidence>
<dbReference type="EMBL" id="MU853872">
    <property type="protein sequence ID" value="KAK3936779.1"/>
    <property type="molecule type" value="Genomic_DNA"/>
</dbReference>
<feature type="region of interest" description="Disordered" evidence="5">
    <location>
        <begin position="775"/>
        <end position="800"/>
    </location>
</feature>
<dbReference type="GO" id="GO:0043041">
    <property type="term" value="P:amino acid activation for nonribosomal peptide biosynthetic process"/>
    <property type="evidence" value="ECO:0007669"/>
    <property type="project" value="TreeGrafter"/>
</dbReference>
<feature type="compositionally biased region" description="Polar residues" evidence="5">
    <location>
        <begin position="775"/>
        <end position="788"/>
    </location>
</feature>
<dbReference type="PANTHER" id="PTHR45527:SF3">
    <property type="entry name" value="SIDEROPHORE SYNTHETASE (EUROFUNG)"/>
    <property type="match status" value="1"/>
</dbReference>
<reference evidence="8" key="1">
    <citation type="journal article" date="2023" name="Mol. Phylogenet. Evol.">
        <title>Genome-scale phylogeny and comparative genomics of the fungal order Sordariales.</title>
        <authorList>
            <person name="Hensen N."/>
            <person name="Bonometti L."/>
            <person name="Westerberg I."/>
            <person name="Brannstrom I.O."/>
            <person name="Guillou S."/>
            <person name="Cros-Aarteil S."/>
            <person name="Calhoun S."/>
            <person name="Haridas S."/>
            <person name="Kuo A."/>
            <person name="Mondo S."/>
            <person name="Pangilinan J."/>
            <person name="Riley R."/>
            <person name="LaButti K."/>
            <person name="Andreopoulos B."/>
            <person name="Lipzen A."/>
            <person name="Chen C."/>
            <person name="Yan M."/>
            <person name="Daum C."/>
            <person name="Ng V."/>
            <person name="Clum A."/>
            <person name="Steindorff A."/>
            <person name="Ohm R.A."/>
            <person name="Martin F."/>
            <person name="Silar P."/>
            <person name="Natvig D.O."/>
            <person name="Lalanne C."/>
            <person name="Gautier V."/>
            <person name="Ament-Velasquez S.L."/>
            <person name="Kruys A."/>
            <person name="Hutchinson M.I."/>
            <person name="Powell A.J."/>
            <person name="Barry K."/>
            <person name="Miller A.N."/>
            <person name="Grigoriev I.V."/>
            <person name="Debuchy R."/>
            <person name="Gladieux P."/>
            <person name="Hiltunen Thoren M."/>
            <person name="Johannesson H."/>
        </authorList>
    </citation>
    <scope>NUCLEOTIDE SEQUENCE [LARGE SCALE GENOMIC DNA]</scope>
    <source>
        <strain evidence="8">CBS 340.73</strain>
    </source>
</reference>
<proteinExistence type="inferred from homology"/>
<dbReference type="InterPro" id="IPR036736">
    <property type="entry name" value="ACP-like_sf"/>
</dbReference>
<keyword evidence="1" id="KW-0596">Phosphopantetheine</keyword>
<dbReference type="InterPro" id="IPR020845">
    <property type="entry name" value="AMP-binding_CS"/>
</dbReference>
<dbReference type="FunFam" id="3.40.50.12780:FF:000014">
    <property type="entry name" value="Nonribosomal peptide synthetase 1"/>
    <property type="match status" value="1"/>
</dbReference>
<dbReference type="Pfam" id="PF00668">
    <property type="entry name" value="Condensation"/>
    <property type="match status" value="2"/>
</dbReference>
<dbReference type="GO" id="GO:0016874">
    <property type="term" value="F:ligase activity"/>
    <property type="evidence" value="ECO:0007669"/>
    <property type="project" value="UniProtKB-KW"/>
</dbReference>
<evidence type="ECO:0000256" key="5">
    <source>
        <dbReference type="SAM" id="MobiDB-lite"/>
    </source>
</evidence>
<sequence length="2083" mass="226892">MHLLQDAPNGFARLSGRSNSYSKQQHVAINTITKIIKAPHDAGRPLGVYYDAFLLAWSLLLSRGRSDDIDQFNWGYRCVEGGGHVSAPPFSLSAPGLDFLSGKPISTYLEAVRELTARQSVSTIDGIDGILFNDGKSVQKEAKGFHTEQSLTQWIFQVEISRPKRCDGHNGLTLRALWRGDAHNNSALTERQVHDRLDTFVELLRTIVQQPGTSALDLLGPLTGDLDKIWAWNAAVPPTIDRCIHDIISAQASRLPNKTAVESWDGEFTYAEVETLSTRLAHILRSRGLQHGDVVPLCFEKSRWTVVAVLAVMKAGGTFALTDPTSQPEARLKAMVEQTKGNAIVASLKQSDLARRIASEGAQVVVVSDGLLADTSAEPSEKLQQVATDMALYIQFTSGSTGKPKGVVISHVNYTSSAIPRAQAVGYKASSRVFEFASYAFDVSIDCMLCTLAVGGTICIPSDADRMNDLGGAIVSSGANMAHMTPSVARVLDPAVIAGLDVLGLGGEAVSASDVASWSSDKTSVIIAYGPSECTVGCTINNSSVSTTGDIGQGVGGVTWIVDPDNHDRLVPVGAVGELLIEGPLVGIGYLDEPARTAEAFITDPAWLVAGHPSKGVQGRRGQRLYKTGDLVKYDPNGSGNIVFVGRKDAQVKLRGQRVELVEVEHHHRDKLPQGTKLAAEVIRSSGGEPTLVMFLAEAKTASATAGVQVTSPSPELAAALNGIDEALAAEVPRYMVPAAYIPLTQIPSLVSGKTDRKKLREIGAAMTREQVAACSSMNRGHNDTSASKADDEPRRPPETGMERALYGIWRTLLNLDGKVEVCVQDSFFAVGGDSLKAMKLVAAARAEGIALTVADAFRHPTLSAMAAIATRVEHSNDSASDDASTVVGGCQPFSLLEADAEWTVEDATKEASQLCGVEESAIEDIYPCTPLQEALAALSAKVKEAYVAQRVLRLSSMRAARRLQTAFDMIAADCAILRTRIVHSRRGLVQVVVREPITWRSAASVKEYLQQDRDESMDLGKPLVRFALMLVDGNNEDAGADLVLTMHHALYDGWCMPLVVDRVNTAYQGLLTQEENQQISKAPRRPAAEFKDFIRYLTTTMDRAACENYWREQLSGATGVQFPALPFEGYQSQADSLLEVYVSLDGRRSSCSNHAITLATVIRAAWALVASQYTSTSNDVVFGETLTGRNAPVFGADEIEGPMIATVPIRVRIDRDATVEKYLRGVADQMIEQMPYEHAGLQHIRRLSPDALQACELRTGLVLHPAENHDESEDAKERREKEKEISPAIGLVPAGDDEAAAEALKFNTYALMLVCSLAPEDKGFLVMASFDSHTVKSPVMQRVLEQFNTVTQQLWKVLNGGCGDGQRVKDVQCLTAADKDEVRVLSKGYYSLAEDSQAKGALLPSSAEAVWIVDPADTERLLPRGAMGELVIEAQDANLPVLGGKTPNWVVAGTETKLYRTGRLAKFDSDMPTLHILGEVSAVRLIEPTPKQATETMASRPAVAVAVTTPKQKTLRSIWSRLLRIDEEKIGLGDSFFRLGGDSITAMKLVSELRRLQGGFQLTVAQVFANRSLYDMANAMQGGPVTETAQAEKQQQTKNASPYQPFILLPKGLGLGFIEQQIRPKLADPSWRVADVLPTRPLQEIAVQGTVKLPRFSIRYEVMYFDGQVDKNKLLGACQELVARNEILRTVFVDVDKTCYGVVLDQGSSRAPVQEYNIETSSSPEEAEEFTRGLVKVDAQTRMSYGSSFVKFLFIQSEERTTLVFRLSHAQYDEMCLPLLLKQLSTLYEGGAPVPESYPFSKFVRHATDDANVRSATEYWRTLLGGSRGVTKFMPDKDKMPTTKEGRMHFAIQKTVDISARSRDVTVASYPSAAWALTLARRTGQKDVVFGEVVSGRSVDVGQGVVDANSVAGPCWQYVPFRIQFGGGGGVVTGKELVQAVQHQHMASSAHENMGLSEIVRGCTDWKTTGEGEGENEWFDTVVHQAVAFVDEMAFGEGAKARMETIYPHQEPLREWKIQAFRDEKGEEMTIEIVTFQQWAEEAEVLLGEVCEALVQLVHRPGEVLGFLFSRLSVSHVFSTYL</sequence>
<dbReference type="Pfam" id="PF00550">
    <property type="entry name" value="PP-binding"/>
    <property type="match status" value="2"/>
</dbReference>
<keyword evidence="8" id="KW-1185">Reference proteome</keyword>
<dbReference type="SUPFAM" id="SSF47336">
    <property type="entry name" value="ACP-like"/>
    <property type="match status" value="2"/>
</dbReference>
<dbReference type="SMART" id="SM00823">
    <property type="entry name" value="PKS_PP"/>
    <property type="match status" value="2"/>
</dbReference>
<dbReference type="InterPro" id="IPR020806">
    <property type="entry name" value="PKS_PP-bd"/>
</dbReference>
<evidence type="ECO:0000256" key="2">
    <source>
        <dbReference type="ARBA" id="ARBA00022553"/>
    </source>
</evidence>
<dbReference type="PROSITE" id="PS00455">
    <property type="entry name" value="AMP_BINDING"/>
    <property type="match status" value="1"/>
</dbReference>
<dbReference type="SUPFAM" id="SSF56801">
    <property type="entry name" value="Acetyl-CoA synthetase-like"/>
    <property type="match status" value="1"/>
</dbReference>
<dbReference type="Pfam" id="PF00501">
    <property type="entry name" value="AMP-binding"/>
    <property type="match status" value="1"/>
</dbReference>
<dbReference type="GO" id="GO:0044550">
    <property type="term" value="P:secondary metabolite biosynthetic process"/>
    <property type="evidence" value="ECO:0007669"/>
    <property type="project" value="TreeGrafter"/>
</dbReference>
<evidence type="ECO:0000313" key="7">
    <source>
        <dbReference type="EMBL" id="KAK3936779.1"/>
    </source>
</evidence>
<dbReference type="Gene3D" id="3.30.300.30">
    <property type="match status" value="1"/>
</dbReference>
<dbReference type="SUPFAM" id="SSF52777">
    <property type="entry name" value="CoA-dependent acyltransferases"/>
    <property type="match status" value="4"/>
</dbReference>
<dbReference type="FunFam" id="3.30.559.30:FF:000003">
    <property type="entry name" value="Nonribosomal peptide synthase SidD"/>
    <property type="match status" value="1"/>
</dbReference>
<dbReference type="InterPro" id="IPR001242">
    <property type="entry name" value="Condensation_dom"/>
</dbReference>
<dbReference type="Gene3D" id="3.40.50.12780">
    <property type="entry name" value="N-terminal domain of ligase-like"/>
    <property type="match status" value="1"/>
</dbReference>
<name>A0AAN6N1R5_9PEZI</name>
<dbReference type="InterPro" id="IPR009081">
    <property type="entry name" value="PP-bd_ACP"/>
</dbReference>
<dbReference type="Proteomes" id="UP001303473">
    <property type="component" value="Unassembled WGS sequence"/>
</dbReference>
<dbReference type="CDD" id="cd19545">
    <property type="entry name" value="FUM14_C_NRPS-like"/>
    <property type="match status" value="1"/>
</dbReference>
<keyword evidence="2" id="KW-0597">Phosphoprotein</keyword>
<organism evidence="7 8">
    <name type="scientific">Diplogelasinospora grovesii</name>
    <dbReference type="NCBI Taxonomy" id="303347"/>
    <lineage>
        <taxon>Eukaryota</taxon>
        <taxon>Fungi</taxon>
        <taxon>Dikarya</taxon>
        <taxon>Ascomycota</taxon>
        <taxon>Pezizomycotina</taxon>
        <taxon>Sordariomycetes</taxon>
        <taxon>Sordariomycetidae</taxon>
        <taxon>Sordariales</taxon>
        <taxon>Diplogelasinosporaceae</taxon>
        <taxon>Diplogelasinospora</taxon>
    </lineage>
</organism>
<dbReference type="CDD" id="cd05918">
    <property type="entry name" value="A_NRPS_SidN3_like"/>
    <property type="match status" value="1"/>
</dbReference>
<evidence type="ECO:0000256" key="1">
    <source>
        <dbReference type="ARBA" id="ARBA00022450"/>
    </source>
</evidence>
<feature type="compositionally biased region" description="Basic and acidic residues" evidence="5">
    <location>
        <begin position="789"/>
        <end position="800"/>
    </location>
</feature>
<gene>
    <name evidence="7" type="ORF">QBC46DRAFT_418106</name>
</gene>
<dbReference type="PANTHER" id="PTHR45527">
    <property type="entry name" value="NONRIBOSOMAL PEPTIDE SYNTHETASE"/>
    <property type="match status" value="1"/>
</dbReference>
<evidence type="ECO:0000259" key="6">
    <source>
        <dbReference type="PROSITE" id="PS50075"/>
    </source>
</evidence>
<dbReference type="InterPro" id="IPR045851">
    <property type="entry name" value="AMP-bd_C_sf"/>
</dbReference>
<evidence type="ECO:0000256" key="4">
    <source>
        <dbReference type="ARBA" id="ARBA00029454"/>
    </source>
</evidence>
<dbReference type="InterPro" id="IPR006162">
    <property type="entry name" value="Ppantetheine_attach_site"/>
</dbReference>
<dbReference type="FunFam" id="1.10.1200.10:FF:000005">
    <property type="entry name" value="Nonribosomal peptide synthetase 1"/>
    <property type="match status" value="2"/>
</dbReference>
<dbReference type="InterPro" id="IPR010071">
    <property type="entry name" value="AA_adenyl_dom"/>
</dbReference>
<dbReference type="FunFam" id="3.30.300.30:FF:000015">
    <property type="entry name" value="Nonribosomal peptide synthase SidD"/>
    <property type="match status" value="1"/>
</dbReference>
<feature type="domain" description="Carrier" evidence="6">
    <location>
        <begin position="1507"/>
        <end position="1585"/>
    </location>
</feature>
<protein>
    <submittedName>
        <fullName evidence="7">Nonribosomal peptide synthetase 4</fullName>
    </submittedName>
</protein>
<dbReference type="Gene3D" id="1.10.1200.10">
    <property type="entry name" value="ACP-like"/>
    <property type="match status" value="2"/>
</dbReference>
<dbReference type="InterPro" id="IPR023213">
    <property type="entry name" value="CAT-like_dom_sf"/>
</dbReference>
<feature type="region of interest" description="Disordered" evidence="5">
    <location>
        <begin position="1265"/>
        <end position="1285"/>
    </location>
</feature>
<keyword evidence="3" id="KW-0436">Ligase</keyword>
<dbReference type="NCBIfam" id="TIGR01733">
    <property type="entry name" value="AA-adenyl-dom"/>
    <property type="match status" value="1"/>
</dbReference>
<evidence type="ECO:0000256" key="3">
    <source>
        <dbReference type="ARBA" id="ARBA00022598"/>
    </source>
</evidence>
<dbReference type="InterPro" id="IPR000873">
    <property type="entry name" value="AMP-dep_synth/lig_dom"/>
</dbReference>
<dbReference type="InterPro" id="IPR042099">
    <property type="entry name" value="ANL_N_sf"/>
</dbReference>
<dbReference type="GO" id="GO:0031177">
    <property type="term" value="F:phosphopantetheine binding"/>
    <property type="evidence" value="ECO:0007669"/>
    <property type="project" value="InterPro"/>
</dbReference>
<dbReference type="PROSITE" id="PS00012">
    <property type="entry name" value="PHOSPHOPANTETHEINE"/>
    <property type="match status" value="2"/>
</dbReference>
<accession>A0AAN6N1R5</accession>
<feature type="compositionally biased region" description="Basic and acidic residues" evidence="5">
    <location>
        <begin position="1276"/>
        <end position="1285"/>
    </location>
</feature>
<comment type="caution">
    <text evidence="7">The sequence shown here is derived from an EMBL/GenBank/DDBJ whole genome shotgun (WGS) entry which is preliminary data.</text>
</comment>
<comment type="similarity">
    <text evidence="4">Belongs to the NRP synthetase family.</text>
</comment>